<gene>
    <name evidence="1" type="ORF">CCMP2556_LOCUS359</name>
</gene>
<sequence length="476" mass="51301">MASRAKMQTTPMDSFMMRRPRPEFVLRAALAYACTQVGSGLLALGPAIAHSGWVGVPVLVMCGLCSAYTSYLLGWTIFRLQVHPSSESESGDSSSEESTEEESSSEKIEATEVEINSYDDVGEQALGMPGRVISLVVQALMLIGVCTIFLVLTGINAEQLEEIFGLKWLEKRPLILLAALLEVTPSVLMATVKETFCLTAFGAFCSAVCSLVILASAFTHDTAIDDCLDDGQENSWPFFTDFKGLSLSWNTIVFSFGGINVLPTLLSDFRQRGVLGRALVSFTWRSYLFIIFFYALVAICGYKAGGLAMASQKVDSNVLIGLHGCSPSRGGGWDLIVAYAAILMHVLLAFPVPFHALAETIEAALGIRDQLVESSLCGRGLLLRVPRFLALGLCAFLAYIIPFFGALLNLVAALAGQASVFILPVLFSWAVQRQQGHRIRAYDWLLGALCLLVGVAGAVSGIYYGSQQLASALRTA</sequence>
<organism evidence="1 2">
    <name type="scientific">Durusdinium trenchii</name>
    <dbReference type="NCBI Taxonomy" id="1381693"/>
    <lineage>
        <taxon>Eukaryota</taxon>
        <taxon>Sar</taxon>
        <taxon>Alveolata</taxon>
        <taxon>Dinophyceae</taxon>
        <taxon>Suessiales</taxon>
        <taxon>Symbiodiniaceae</taxon>
        <taxon>Durusdinium</taxon>
    </lineage>
</organism>
<name>A0ABP0H748_9DINO</name>
<dbReference type="PANTHER" id="PTHR22950:SF703">
    <property type="entry name" value="AMINO ACID TRANSPORTER TRANSMEMBRANE DOMAIN-CONTAINING PROTEIN"/>
    <property type="match status" value="1"/>
</dbReference>
<dbReference type="Pfam" id="PF01490">
    <property type="entry name" value="Aa_trans"/>
    <property type="match status" value="2"/>
</dbReference>
<evidence type="ECO:0000313" key="1">
    <source>
        <dbReference type="EMBL" id="CAK8986036.1"/>
    </source>
</evidence>
<reference evidence="1 2" key="1">
    <citation type="submission" date="2024-02" db="EMBL/GenBank/DDBJ databases">
        <authorList>
            <person name="Chen Y."/>
            <person name="Shah S."/>
            <person name="Dougan E. K."/>
            <person name="Thang M."/>
            <person name="Chan C."/>
        </authorList>
    </citation>
    <scope>NUCLEOTIDE SEQUENCE [LARGE SCALE GENOMIC DNA]</scope>
</reference>
<accession>A0ABP0H748</accession>
<keyword evidence="2" id="KW-1185">Reference proteome</keyword>
<proteinExistence type="predicted"/>
<dbReference type="InterPro" id="IPR013057">
    <property type="entry name" value="AA_transpt_TM"/>
</dbReference>
<dbReference type="EMBL" id="CAXAMN010000037">
    <property type="protein sequence ID" value="CAK8986036.1"/>
    <property type="molecule type" value="Genomic_DNA"/>
</dbReference>
<comment type="caution">
    <text evidence="1">The sequence shown here is derived from an EMBL/GenBank/DDBJ whole genome shotgun (WGS) entry which is preliminary data.</text>
</comment>
<evidence type="ECO:0000313" key="2">
    <source>
        <dbReference type="Proteomes" id="UP001642484"/>
    </source>
</evidence>
<protein>
    <submittedName>
        <fullName evidence="1">Uncharacterized protein</fullName>
    </submittedName>
</protein>
<dbReference type="PANTHER" id="PTHR22950">
    <property type="entry name" value="AMINO ACID TRANSPORTER"/>
    <property type="match status" value="1"/>
</dbReference>
<dbReference type="Proteomes" id="UP001642484">
    <property type="component" value="Unassembled WGS sequence"/>
</dbReference>